<sequence>MDDISRSNPDRLIQRLRTERDQLLTLLKALPDISFVIDEDGLYVRVIGGANEAMYVSGKGLEGHSVAEALPPTVAEACLEAIRTALRTGDMQTLEYQLRVDDVAVLTPTAREATQDGIEQCFEDRVLPLPGYDHPKPVVLWVAVNITPRKQLEQYWRQAAETDPLTGIANRRALFERAHSEVERARRYGHPLSLLILDIDHFKSINTRFGHARGDEALRCFTQACAELLRTSDRLGRIGGEEFVILLPDTDLSGAASLGKRVVAQTRSIAVADTSIAQTLTVSAGTASVDHGEGFEEALRRADAALSRAKAHGRNRLETDDTPAGPDEPEAPAD</sequence>
<protein>
    <recommendedName>
        <fullName evidence="2">diguanylate cyclase</fullName>
        <ecNumber evidence="2">2.7.7.65</ecNumber>
    </recommendedName>
</protein>
<dbReference type="OrthoDB" id="9812260at2"/>
<proteinExistence type="predicted"/>
<feature type="domain" description="GGDEF" evidence="5">
    <location>
        <begin position="190"/>
        <end position="322"/>
    </location>
</feature>
<dbReference type="Pfam" id="PF00990">
    <property type="entry name" value="GGDEF"/>
    <property type="match status" value="1"/>
</dbReference>
<comment type="caution">
    <text evidence="6">The sequence shown here is derived from an EMBL/GenBank/DDBJ whole genome shotgun (WGS) entry which is preliminary data.</text>
</comment>
<evidence type="ECO:0000313" key="6">
    <source>
        <dbReference type="EMBL" id="OOC09156.1"/>
    </source>
</evidence>
<evidence type="ECO:0000313" key="7">
    <source>
        <dbReference type="Proteomes" id="UP000189177"/>
    </source>
</evidence>
<dbReference type="GO" id="GO:0052621">
    <property type="term" value="F:diguanylate cyclase activity"/>
    <property type="evidence" value="ECO:0007669"/>
    <property type="project" value="UniProtKB-EC"/>
</dbReference>
<feature type="region of interest" description="Disordered" evidence="4">
    <location>
        <begin position="307"/>
        <end position="334"/>
    </location>
</feature>
<dbReference type="InterPro" id="IPR050469">
    <property type="entry name" value="Diguanylate_Cyclase"/>
</dbReference>
<dbReference type="Gene3D" id="3.30.70.270">
    <property type="match status" value="1"/>
</dbReference>
<evidence type="ECO:0000256" key="4">
    <source>
        <dbReference type="SAM" id="MobiDB-lite"/>
    </source>
</evidence>
<keyword evidence="7" id="KW-1185">Reference proteome</keyword>
<dbReference type="SUPFAM" id="SSF55785">
    <property type="entry name" value="PYP-like sensor domain (PAS domain)"/>
    <property type="match status" value="1"/>
</dbReference>
<dbReference type="InterPro" id="IPR000160">
    <property type="entry name" value="GGDEF_dom"/>
</dbReference>
<dbReference type="Proteomes" id="UP000189177">
    <property type="component" value="Unassembled WGS sequence"/>
</dbReference>
<comment type="catalytic activity">
    <reaction evidence="3">
        <text>2 GTP = 3',3'-c-di-GMP + 2 diphosphate</text>
        <dbReference type="Rhea" id="RHEA:24898"/>
        <dbReference type="ChEBI" id="CHEBI:33019"/>
        <dbReference type="ChEBI" id="CHEBI:37565"/>
        <dbReference type="ChEBI" id="CHEBI:58805"/>
        <dbReference type="EC" id="2.7.7.65"/>
    </reaction>
</comment>
<dbReference type="AlphaFoldDB" id="A0A1V2ZVS3"/>
<dbReference type="InterPro" id="IPR043128">
    <property type="entry name" value="Rev_trsase/Diguanyl_cyclase"/>
</dbReference>
<gene>
    <name evidence="6" type="ORF">B1A74_12520</name>
</gene>
<evidence type="ECO:0000256" key="1">
    <source>
        <dbReference type="ARBA" id="ARBA00001946"/>
    </source>
</evidence>
<dbReference type="InterPro" id="IPR029787">
    <property type="entry name" value="Nucleotide_cyclase"/>
</dbReference>
<dbReference type="SUPFAM" id="SSF55073">
    <property type="entry name" value="Nucleotide cyclase"/>
    <property type="match status" value="1"/>
</dbReference>
<name>A0A1V2ZVS3_9GAMM</name>
<dbReference type="STRING" id="252474.B1A74_12520"/>
<dbReference type="InterPro" id="IPR035965">
    <property type="entry name" value="PAS-like_dom_sf"/>
</dbReference>
<comment type="cofactor">
    <cofactor evidence="1">
        <name>Mg(2+)</name>
        <dbReference type="ChEBI" id="CHEBI:18420"/>
    </cofactor>
</comment>
<evidence type="ECO:0000256" key="3">
    <source>
        <dbReference type="ARBA" id="ARBA00034247"/>
    </source>
</evidence>
<dbReference type="NCBIfam" id="TIGR00254">
    <property type="entry name" value="GGDEF"/>
    <property type="match status" value="1"/>
</dbReference>
<organism evidence="6 7">
    <name type="scientific">Thioalkalivibrio halophilus</name>
    <dbReference type="NCBI Taxonomy" id="252474"/>
    <lineage>
        <taxon>Bacteria</taxon>
        <taxon>Pseudomonadati</taxon>
        <taxon>Pseudomonadota</taxon>
        <taxon>Gammaproteobacteria</taxon>
        <taxon>Chromatiales</taxon>
        <taxon>Ectothiorhodospiraceae</taxon>
        <taxon>Thioalkalivibrio</taxon>
    </lineage>
</organism>
<evidence type="ECO:0000259" key="5">
    <source>
        <dbReference type="PROSITE" id="PS50887"/>
    </source>
</evidence>
<dbReference type="PANTHER" id="PTHR45138:SF9">
    <property type="entry name" value="DIGUANYLATE CYCLASE DGCM-RELATED"/>
    <property type="match status" value="1"/>
</dbReference>
<dbReference type="EMBL" id="MUZR01000059">
    <property type="protein sequence ID" value="OOC09156.1"/>
    <property type="molecule type" value="Genomic_DNA"/>
</dbReference>
<dbReference type="InterPro" id="IPR000014">
    <property type="entry name" value="PAS"/>
</dbReference>
<dbReference type="SMART" id="SM00267">
    <property type="entry name" value="GGDEF"/>
    <property type="match status" value="1"/>
</dbReference>
<reference evidence="6 7" key="1">
    <citation type="submission" date="2017-02" db="EMBL/GenBank/DDBJ databases">
        <title>Genomic diversity within the haloalkaliphilic genus Thioalkalivibrio.</title>
        <authorList>
            <person name="Ahn A.-C."/>
            <person name="Meier-Kolthoff J."/>
            <person name="Overmars L."/>
            <person name="Richter M."/>
            <person name="Woyke T."/>
            <person name="Sorokin D.Y."/>
            <person name="Muyzer G."/>
        </authorList>
    </citation>
    <scope>NUCLEOTIDE SEQUENCE [LARGE SCALE GENOMIC DNA]</scope>
    <source>
        <strain evidence="6 7">HL17</strain>
    </source>
</reference>
<dbReference type="PROSITE" id="PS50887">
    <property type="entry name" value="GGDEF"/>
    <property type="match status" value="1"/>
</dbReference>
<dbReference type="InterPro" id="IPR013656">
    <property type="entry name" value="PAS_4"/>
</dbReference>
<accession>A0A1V2ZVS3</accession>
<dbReference type="FunFam" id="3.30.70.270:FF:000001">
    <property type="entry name" value="Diguanylate cyclase domain protein"/>
    <property type="match status" value="1"/>
</dbReference>
<dbReference type="EC" id="2.7.7.65" evidence="2"/>
<dbReference type="CDD" id="cd00130">
    <property type="entry name" value="PAS"/>
    <property type="match status" value="1"/>
</dbReference>
<dbReference type="RefSeq" id="WP_077244815.1">
    <property type="nucleotide sequence ID" value="NZ_MUZR01000059.1"/>
</dbReference>
<dbReference type="Pfam" id="PF08448">
    <property type="entry name" value="PAS_4"/>
    <property type="match status" value="1"/>
</dbReference>
<dbReference type="PANTHER" id="PTHR45138">
    <property type="entry name" value="REGULATORY COMPONENTS OF SENSORY TRANSDUCTION SYSTEM"/>
    <property type="match status" value="1"/>
</dbReference>
<evidence type="ECO:0000256" key="2">
    <source>
        <dbReference type="ARBA" id="ARBA00012528"/>
    </source>
</evidence>
<dbReference type="Gene3D" id="3.30.450.20">
    <property type="entry name" value="PAS domain"/>
    <property type="match status" value="1"/>
</dbReference>
<dbReference type="CDD" id="cd01949">
    <property type="entry name" value="GGDEF"/>
    <property type="match status" value="1"/>
</dbReference>